<dbReference type="Proteomes" id="UP001315686">
    <property type="component" value="Unassembled WGS sequence"/>
</dbReference>
<evidence type="ECO:0000259" key="7">
    <source>
        <dbReference type="Pfam" id="PF01794"/>
    </source>
</evidence>
<evidence type="ECO:0000256" key="3">
    <source>
        <dbReference type="ARBA" id="ARBA00022989"/>
    </source>
</evidence>
<evidence type="ECO:0000256" key="4">
    <source>
        <dbReference type="ARBA" id="ARBA00023136"/>
    </source>
</evidence>
<accession>A0AAP2G3I8</accession>
<feature type="transmembrane region" description="Helical" evidence="5">
    <location>
        <begin position="84"/>
        <end position="103"/>
    </location>
</feature>
<evidence type="ECO:0000313" key="9">
    <source>
        <dbReference type="Proteomes" id="UP001315686"/>
    </source>
</evidence>
<name>A0AAP2G3I8_9RHOB</name>
<keyword evidence="4 5" id="KW-0472">Membrane</keyword>
<feature type="transmembrane region" description="Helical" evidence="5">
    <location>
        <begin position="119"/>
        <end position="138"/>
    </location>
</feature>
<dbReference type="Pfam" id="PF01794">
    <property type="entry name" value="Ferric_reduct"/>
    <property type="match status" value="1"/>
</dbReference>
<dbReference type="AlphaFoldDB" id="A0AAP2G3I8"/>
<dbReference type="EMBL" id="JADQAZ010000001">
    <property type="protein sequence ID" value="MBT0956863.1"/>
    <property type="molecule type" value="Genomic_DNA"/>
</dbReference>
<evidence type="ECO:0000256" key="2">
    <source>
        <dbReference type="ARBA" id="ARBA00022692"/>
    </source>
</evidence>
<dbReference type="InterPro" id="IPR013130">
    <property type="entry name" value="Fe3_Rdtase_TM_dom"/>
</dbReference>
<feature type="transmembrane region" description="Helical" evidence="5">
    <location>
        <begin position="43"/>
        <end position="72"/>
    </location>
</feature>
<keyword evidence="6" id="KW-0732">Signal</keyword>
<keyword evidence="9" id="KW-1185">Reference proteome</keyword>
<gene>
    <name evidence="8" type="ORF">IV417_05665</name>
</gene>
<reference evidence="8 9" key="1">
    <citation type="journal article" date="2021" name="Arch. Microbiol.">
        <title>Harenicola maris gen. nov., sp. nov. isolated from the Sea of Japan shallow sediments.</title>
        <authorList>
            <person name="Romanenko L.A."/>
            <person name="Kurilenko V.V."/>
            <person name="Chernysheva N.Y."/>
            <person name="Tekutyeva L.A."/>
            <person name="Velansky P.V."/>
            <person name="Svetashev V.I."/>
            <person name="Isaeva M.P."/>
        </authorList>
    </citation>
    <scope>NUCLEOTIDE SEQUENCE [LARGE SCALE GENOMIC DNA]</scope>
    <source>
        <strain evidence="8 9">KMM 3653</strain>
    </source>
</reference>
<keyword evidence="3 5" id="KW-1133">Transmembrane helix</keyword>
<evidence type="ECO:0000313" key="8">
    <source>
        <dbReference type="EMBL" id="MBT0956863.1"/>
    </source>
</evidence>
<feature type="signal peptide" evidence="6">
    <location>
        <begin position="1"/>
        <end position="31"/>
    </location>
</feature>
<dbReference type="RefSeq" id="WP_327793052.1">
    <property type="nucleotide sequence ID" value="NZ_JADQAZ010000001.1"/>
</dbReference>
<feature type="transmembrane region" description="Helical" evidence="5">
    <location>
        <begin position="150"/>
        <end position="171"/>
    </location>
</feature>
<comment type="caution">
    <text evidence="8">The sequence shown here is derived from an EMBL/GenBank/DDBJ whole genome shotgun (WGS) entry which is preliminary data.</text>
</comment>
<organism evidence="8 9">
    <name type="scientific">Harenicola maris</name>
    <dbReference type="NCBI Taxonomy" id="2841044"/>
    <lineage>
        <taxon>Bacteria</taxon>
        <taxon>Pseudomonadati</taxon>
        <taxon>Pseudomonadota</taxon>
        <taxon>Alphaproteobacteria</taxon>
        <taxon>Rhodobacterales</taxon>
        <taxon>Paracoccaceae</taxon>
        <taxon>Harenicola</taxon>
    </lineage>
</organism>
<proteinExistence type="predicted"/>
<dbReference type="GO" id="GO:0016020">
    <property type="term" value="C:membrane"/>
    <property type="evidence" value="ECO:0007669"/>
    <property type="project" value="UniProtKB-SubCell"/>
</dbReference>
<sequence length="200" mass="21050">MRRAQKPRPKAARLSAALCCAAALVIPIVLAAASPLQSYRSPPYIIGGLAGVTALSLLALQPLLAANGLAILRAAQARRWHRRAGRALLLLIALHVLGLYIASPADALDALLLRSPTPFSVYGVAALCGAALIGLMAAMRRRLPPRLWQLAHLALAAGVTIATVVHALMIEGTMEQASKWMLCALAVTAALLGAIRILRR</sequence>
<evidence type="ECO:0000256" key="1">
    <source>
        <dbReference type="ARBA" id="ARBA00004141"/>
    </source>
</evidence>
<comment type="subcellular location">
    <subcellularLocation>
        <location evidence="1">Membrane</location>
        <topology evidence="1">Multi-pass membrane protein</topology>
    </subcellularLocation>
</comment>
<protein>
    <submittedName>
        <fullName evidence="8">Ferric reductase-like transmembrane domain-containing protein</fullName>
    </submittedName>
</protein>
<feature type="chain" id="PRO_5042827114" evidence="6">
    <location>
        <begin position="32"/>
        <end position="200"/>
    </location>
</feature>
<evidence type="ECO:0000256" key="5">
    <source>
        <dbReference type="SAM" id="Phobius"/>
    </source>
</evidence>
<evidence type="ECO:0000256" key="6">
    <source>
        <dbReference type="SAM" id="SignalP"/>
    </source>
</evidence>
<feature type="domain" description="Ferric oxidoreductase" evidence="7">
    <location>
        <begin position="50"/>
        <end position="162"/>
    </location>
</feature>
<keyword evidence="2 5" id="KW-0812">Transmembrane</keyword>
<feature type="transmembrane region" description="Helical" evidence="5">
    <location>
        <begin position="177"/>
        <end position="198"/>
    </location>
</feature>